<dbReference type="GO" id="GO:0022857">
    <property type="term" value="F:transmembrane transporter activity"/>
    <property type="evidence" value="ECO:0007669"/>
    <property type="project" value="InterPro"/>
</dbReference>
<dbReference type="AlphaFoldDB" id="A0A8H7UDA4"/>
<dbReference type="GO" id="GO:0016020">
    <property type="term" value="C:membrane"/>
    <property type="evidence" value="ECO:0007669"/>
    <property type="project" value="UniProtKB-SubCell"/>
</dbReference>
<feature type="transmembrane region" description="Helical" evidence="3">
    <location>
        <begin position="136"/>
        <end position="158"/>
    </location>
</feature>
<accession>A0A8H7UDA4</accession>
<dbReference type="PROSITE" id="PS50850">
    <property type="entry name" value="MFS"/>
    <property type="match status" value="1"/>
</dbReference>
<evidence type="ECO:0000256" key="3">
    <source>
        <dbReference type="SAM" id="Phobius"/>
    </source>
</evidence>
<keyword evidence="3" id="KW-0472">Membrane</keyword>
<evidence type="ECO:0000259" key="4">
    <source>
        <dbReference type="PROSITE" id="PS50850"/>
    </source>
</evidence>
<dbReference type="Pfam" id="PF07690">
    <property type="entry name" value="MFS_1"/>
    <property type="match status" value="1"/>
</dbReference>
<dbReference type="InterPro" id="IPR011701">
    <property type="entry name" value="MFS"/>
</dbReference>
<dbReference type="InterPro" id="IPR036259">
    <property type="entry name" value="MFS_trans_sf"/>
</dbReference>
<comment type="caution">
    <text evidence="5">The sequence shown here is derived from an EMBL/GenBank/DDBJ whole genome shotgun (WGS) entry which is preliminary data.</text>
</comment>
<evidence type="ECO:0000313" key="5">
    <source>
        <dbReference type="EMBL" id="KAG2181401.1"/>
    </source>
</evidence>
<organism evidence="5 6">
    <name type="scientific">Mortierella isabellina</name>
    <name type="common">Filamentous fungus</name>
    <name type="synonym">Umbelopsis isabellina</name>
    <dbReference type="NCBI Taxonomy" id="91625"/>
    <lineage>
        <taxon>Eukaryota</taxon>
        <taxon>Fungi</taxon>
        <taxon>Fungi incertae sedis</taxon>
        <taxon>Mucoromycota</taxon>
        <taxon>Mucoromycotina</taxon>
        <taxon>Umbelopsidomycetes</taxon>
        <taxon>Umbelopsidales</taxon>
        <taxon>Umbelopsidaceae</taxon>
        <taxon>Umbelopsis</taxon>
    </lineage>
</organism>
<dbReference type="PANTHER" id="PTHR11360">
    <property type="entry name" value="MONOCARBOXYLATE TRANSPORTER"/>
    <property type="match status" value="1"/>
</dbReference>
<evidence type="ECO:0000256" key="2">
    <source>
        <dbReference type="ARBA" id="ARBA00006727"/>
    </source>
</evidence>
<evidence type="ECO:0000313" key="6">
    <source>
        <dbReference type="Proteomes" id="UP000654370"/>
    </source>
</evidence>
<proteinExistence type="inferred from homology"/>
<feature type="transmembrane region" description="Helical" evidence="3">
    <location>
        <begin position="235"/>
        <end position="257"/>
    </location>
</feature>
<name>A0A8H7UDA4_MORIS</name>
<feature type="transmembrane region" description="Helical" evidence="3">
    <location>
        <begin position="77"/>
        <end position="99"/>
    </location>
</feature>
<feature type="transmembrane region" description="Helical" evidence="3">
    <location>
        <begin position="105"/>
        <end position="124"/>
    </location>
</feature>
<reference evidence="5" key="1">
    <citation type="submission" date="2020-12" db="EMBL/GenBank/DDBJ databases">
        <title>Metabolic potential, ecology and presence of endohyphal bacteria is reflected in genomic diversity of Mucoromycotina.</title>
        <authorList>
            <person name="Muszewska A."/>
            <person name="Okrasinska A."/>
            <person name="Steczkiewicz K."/>
            <person name="Drgas O."/>
            <person name="Orlowska M."/>
            <person name="Perlinska-Lenart U."/>
            <person name="Aleksandrzak-Piekarczyk T."/>
            <person name="Szatraj K."/>
            <person name="Zielenkiewicz U."/>
            <person name="Pilsyk S."/>
            <person name="Malc E."/>
            <person name="Mieczkowski P."/>
            <person name="Kruszewska J.S."/>
            <person name="Biernat P."/>
            <person name="Pawlowska J."/>
        </authorList>
    </citation>
    <scope>NUCLEOTIDE SEQUENCE</scope>
    <source>
        <strain evidence="5">WA0000067209</strain>
    </source>
</reference>
<dbReference type="InterPro" id="IPR020846">
    <property type="entry name" value="MFS_dom"/>
</dbReference>
<feature type="transmembrane region" description="Helical" evidence="3">
    <location>
        <begin position="195"/>
        <end position="215"/>
    </location>
</feature>
<keyword evidence="6" id="KW-1185">Reference proteome</keyword>
<dbReference type="OrthoDB" id="6499973at2759"/>
<dbReference type="EMBL" id="JAEPQZ010000005">
    <property type="protein sequence ID" value="KAG2181401.1"/>
    <property type="molecule type" value="Genomic_DNA"/>
</dbReference>
<keyword evidence="3" id="KW-1133">Transmembrane helix</keyword>
<keyword evidence="3" id="KW-0812">Transmembrane</keyword>
<feature type="transmembrane region" description="Helical" evidence="3">
    <location>
        <begin position="394"/>
        <end position="416"/>
    </location>
</feature>
<dbReference type="SUPFAM" id="SSF103473">
    <property type="entry name" value="MFS general substrate transporter"/>
    <property type="match status" value="1"/>
</dbReference>
<feature type="transmembrane region" description="Helical" evidence="3">
    <location>
        <begin position="300"/>
        <end position="318"/>
    </location>
</feature>
<comment type="subcellular location">
    <subcellularLocation>
        <location evidence="1">Membrane</location>
        <topology evidence="1">Multi-pass membrane protein</topology>
    </subcellularLocation>
</comment>
<dbReference type="Gene3D" id="1.20.1250.20">
    <property type="entry name" value="MFS general substrate transporter like domains"/>
    <property type="match status" value="2"/>
</dbReference>
<dbReference type="InterPro" id="IPR050327">
    <property type="entry name" value="Proton-linked_MCT"/>
</dbReference>
<protein>
    <recommendedName>
        <fullName evidence="4">Major facilitator superfamily (MFS) profile domain-containing protein</fullName>
    </recommendedName>
</protein>
<gene>
    <name evidence="5" type="ORF">INT43_008984</name>
</gene>
<evidence type="ECO:0000256" key="1">
    <source>
        <dbReference type="ARBA" id="ARBA00004141"/>
    </source>
</evidence>
<feature type="transmembrane region" description="Helical" evidence="3">
    <location>
        <begin position="41"/>
        <end position="65"/>
    </location>
</feature>
<feature type="transmembrane region" description="Helical" evidence="3">
    <location>
        <begin position="362"/>
        <end position="382"/>
    </location>
</feature>
<feature type="transmembrane region" description="Helical" evidence="3">
    <location>
        <begin position="330"/>
        <end position="350"/>
    </location>
</feature>
<sequence>MYHSNASEETLHEPHVIIDEKEEECPLVPPDGGWEAWRVTLGASLIMLIQMGFVSSYGTLEAYYVEVKLNDKTESEISWIGSVQVFFTYFLGLFCGKIFDSYGTRWTLLTGTILFPFSLLLLSFSTQYWQMMLTQGILLGIASGCLFHPSMIVVSHWFNSKRALATGITTAGTAIGTQLRYIIVVLTGFEWAMRVISFISLAVLLVCNLLVKPFYPPKKSPLLNGLFEGFKDFKLCLLIASSCLIYFGFFIPNFYLTVYAESIGMDENLSYYCLTFLNIGSLLGRISIPYAADKLGRFNLTAASALVTVVSIFGLWLGCPNTAGVLAFSVMYGIFGTPSMALVSACCAEISEKHQVGTRNGLLRFTMSFPILAGPPLAGELVRVTKVASGYQNLIILTGLSWLAGSVLLVYCRLMVSKSLKRRV</sequence>
<comment type="similarity">
    <text evidence="2">Belongs to the major facilitator superfamily. Monocarboxylate porter (TC 2.A.1.13) family.</text>
</comment>
<feature type="domain" description="Major facilitator superfamily (MFS) profile" evidence="4">
    <location>
        <begin position="36"/>
        <end position="417"/>
    </location>
</feature>
<feature type="transmembrane region" description="Helical" evidence="3">
    <location>
        <begin position="269"/>
        <end position="288"/>
    </location>
</feature>
<dbReference type="Proteomes" id="UP000654370">
    <property type="component" value="Unassembled WGS sequence"/>
</dbReference>
<dbReference type="PANTHER" id="PTHR11360:SF177">
    <property type="entry name" value="RIBOFLAVIN TRANSPORTER MCH5"/>
    <property type="match status" value="1"/>
</dbReference>